<dbReference type="SUPFAM" id="SSF51905">
    <property type="entry name" value="FAD/NAD(P)-binding domain"/>
    <property type="match status" value="1"/>
</dbReference>
<dbReference type="Pfam" id="PF01494">
    <property type="entry name" value="FAD_binding_3"/>
    <property type="match status" value="1"/>
</dbReference>
<keyword evidence="2" id="KW-0274">FAD</keyword>
<dbReference type="Pfam" id="PF10017">
    <property type="entry name" value="Methyltransf_33"/>
    <property type="match status" value="1"/>
</dbReference>
<evidence type="ECO:0000256" key="1">
    <source>
        <dbReference type="ARBA" id="ARBA00022630"/>
    </source>
</evidence>
<dbReference type="PANTHER" id="PTHR43004:SF20">
    <property type="entry name" value="2-MONOOXYGENASE, PUTATIVE (AFU_ORTHOLOGUE AFUA_1G13660)-RELATED"/>
    <property type="match status" value="1"/>
</dbReference>
<accession>A0A3A2ZBF9</accession>
<dbReference type="SUPFAM" id="SSF54373">
    <property type="entry name" value="FAD-linked reductases, C-terminal domain"/>
    <property type="match status" value="1"/>
</dbReference>
<organism evidence="6 7">
    <name type="scientific">Aspergillus sclerotialis</name>
    <dbReference type="NCBI Taxonomy" id="2070753"/>
    <lineage>
        <taxon>Eukaryota</taxon>
        <taxon>Fungi</taxon>
        <taxon>Dikarya</taxon>
        <taxon>Ascomycota</taxon>
        <taxon>Pezizomycotina</taxon>
        <taxon>Eurotiomycetes</taxon>
        <taxon>Eurotiomycetidae</taxon>
        <taxon>Eurotiales</taxon>
        <taxon>Aspergillaceae</taxon>
        <taxon>Aspergillus</taxon>
        <taxon>Aspergillus subgen. Polypaecilum</taxon>
    </lineage>
</organism>
<dbReference type="Gene3D" id="3.30.9.10">
    <property type="entry name" value="D-Amino Acid Oxidase, subunit A, domain 2"/>
    <property type="match status" value="1"/>
</dbReference>
<dbReference type="InterPro" id="IPR019257">
    <property type="entry name" value="MeTrfase_dom"/>
</dbReference>
<dbReference type="PRINTS" id="PR00420">
    <property type="entry name" value="RNGMNOXGNASE"/>
</dbReference>
<dbReference type="InterPro" id="IPR036188">
    <property type="entry name" value="FAD/NAD-bd_sf"/>
</dbReference>
<reference evidence="7" key="1">
    <citation type="submission" date="2017-02" db="EMBL/GenBank/DDBJ databases">
        <authorList>
            <person name="Tafer H."/>
            <person name="Lopandic K."/>
        </authorList>
    </citation>
    <scope>NUCLEOTIDE SEQUENCE [LARGE SCALE GENOMIC DNA]</scope>
    <source>
        <strain evidence="7">CBS 366.77</strain>
    </source>
</reference>
<sequence length="472" mass="53819">STLGGFSRDDAAEFLASFIPKKQAHEEPRVSFLIGLDGCKEAGRVFAAYNDTPGVNRKFVKHGLERANTILGYEAFELDKWDVQGHWDAEKGCHNQFYVPRIDVTRSRGVIPAGRQILAIKSHKYDAEDREVLCRMAGLEIVDLWSSDEQYRNDVRMRYLSMEFCLIHPTDIPMDQHRSYTDLLIIGAGPAGLTAACWASQYSNMSTRIIDEKNSRTETGHADGIHSRTMEIFESFGVADEIRKRAADDIEMCYWSQNNQTGNLERKKRLQLQPDNISRYKQTLLNQGLIEQTLIDYVNSIGRVCVERRRRAEKLEIASEDADHDFPVAVGVRNIDENGIPYPGSPEVIHARYLIACDGAHSWTRRQLQVPTETKSESSTWGVIDIVPITDFPDIRQSCAIQSSEYGNIMLAPRENRLVRLYIQLQGTDELEKEVLKQTESSPQALVKIAQQTLKPYNLTYKHCDWWSLYPV</sequence>
<evidence type="ECO:0000256" key="2">
    <source>
        <dbReference type="ARBA" id="ARBA00022827"/>
    </source>
</evidence>
<dbReference type="AlphaFoldDB" id="A0A3A2ZBF9"/>
<dbReference type="InterPro" id="IPR050641">
    <property type="entry name" value="RIFMO-like"/>
</dbReference>
<evidence type="ECO:0000256" key="3">
    <source>
        <dbReference type="ARBA" id="ARBA00023002"/>
    </source>
</evidence>
<dbReference type="Proteomes" id="UP000266188">
    <property type="component" value="Unassembled WGS sequence"/>
</dbReference>
<dbReference type="STRING" id="2070753.A0A3A2ZBF9"/>
<comment type="caution">
    <text evidence="6">The sequence shown here is derived from an EMBL/GenBank/DDBJ whole genome shotgun (WGS) entry which is preliminary data.</text>
</comment>
<gene>
    <name evidence="6" type="ORF">PHISCL_08063</name>
</gene>
<dbReference type="OrthoDB" id="1716816at2759"/>
<evidence type="ECO:0000259" key="4">
    <source>
        <dbReference type="Pfam" id="PF01494"/>
    </source>
</evidence>
<evidence type="ECO:0008006" key="8">
    <source>
        <dbReference type="Google" id="ProtNLM"/>
    </source>
</evidence>
<feature type="domain" description="FAD-binding" evidence="4">
    <location>
        <begin position="181"/>
        <end position="460"/>
    </location>
</feature>
<evidence type="ECO:0000313" key="6">
    <source>
        <dbReference type="EMBL" id="RJE19593.1"/>
    </source>
</evidence>
<evidence type="ECO:0000259" key="5">
    <source>
        <dbReference type="Pfam" id="PF10017"/>
    </source>
</evidence>
<keyword evidence="1" id="KW-0285">Flavoprotein</keyword>
<keyword evidence="7" id="KW-1185">Reference proteome</keyword>
<keyword evidence="3" id="KW-0560">Oxidoreductase</keyword>
<name>A0A3A2ZBF9_9EURO</name>
<dbReference type="InterPro" id="IPR029063">
    <property type="entry name" value="SAM-dependent_MTases_sf"/>
</dbReference>
<evidence type="ECO:0000313" key="7">
    <source>
        <dbReference type="Proteomes" id="UP000266188"/>
    </source>
</evidence>
<protein>
    <recommendedName>
        <fullName evidence="8">FAD binding domain protein</fullName>
    </recommendedName>
</protein>
<proteinExistence type="predicted"/>
<dbReference type="EMBL" id="MVGC01000389">
    <property type="protein sequence ID" value="RJE19593.1"/>
    <property type="molecule type" value="Genomic_DNA"/>
</dbReference>
<dbReference type="GO" id="GO:0016709">
    <property type="term" value="F:oxidoreductase activity, acting on paired donors, with incorporation or reduction of molecular oxygen, NAD(P)H as one donor, and incorporation of one atom of oxygen"/>
    <property type="evidence" value="ECO:0007669"/>
    <property type="project" value="UniProtKB-ARBA"/>
</dbReference>
<dbReference type="Gene3D" id="3.40.50.150">
    <property type="entry name" value="Vaccinia Virus protein VP39"/>
    <property type="match status" value="1"/>
</dbReference>
<dbReference type="InterPro" id="IPR002938">
    <property type="entry name" value="FAD-bd"/>
</dbReference>
<dbReference type="PANTHER" id="PTHR43004">
    <property type="entry name" value="TRK SYSTEM POTASSIUM UPTAKE PROTEIN"/>
    <property type="match status" value="1"/>
</dbReference>
<dbReference type="GO" id="GO:0071949">
    <property type="term" value="F:FAD binding"/>
    <property type="evidence" value="ECO:0007669"/>
    <property type="project" value="InterPro"/>
</dbReference>
<feature type="domain" description="Histidine-specific methyltransferase SAM-dependent" evidence="5">
    <location>
        <begin position="1"/>
        <end position="152"/>
    </location>
</feature>
<feature type="non-terminal residue" evidence="6">
    <location>
        <position position="1"/>
    </location>
</feature>
<dbReference type="Gene3D" id="3.50.50.60">
    <property type="entry name" value="FAD/NAD(P)-binding domain"/>
    <property type="match status" value="1"/>
</dbReference>